<evidence type="ECO:0000256" key="4">
    <source>
        <dbReference type="ARBA" id="ARBA00035224"/>
    </source>
</evidence>
<dbReference type="AlphaFoldDB" id="A0A146MBV0"/>
<dbReference type="GO" id="GO:0006412">
    <property type="term" value="P:translation"/>
    <property type="evidence" value="ECO:0007669"/>
    <property type="project" value="InterPro"/>
</dbReference>
<feature type="non-terminal residue" evidence="8">
    <location>
        <position position="1"/>
    </location>
</feature>
<dbReference type="GO" id="GO:0005840">
    <property type="term" value="C:ribosome"/>
    <property type="evidence" value="ECO:0007669"/>
    <property type="project" value="UniProtKB-KW"/>
</dbReference>
<gene>
    <name evidence="8" type="primary">rpl27_0</name>
    <name evidence="8" type="ORF">g.15492</name>
</gene>
<dbReference type="Pfam" id="PF01777">
    <property type="entry name" value="Ribosomal_L27e"/>
    <property type="match status" value="1"/>
</dbReference>
<keyword evidence="3" id="KW-0687">Ribonucleoprotein</keyword>
<evidence type="ECO:0000256" key="5">
    <source>
        <dbReference type="ARBA" id="ARBA00035329"/>
    </source>
</evidence>
<feature type="domain" description="KOW" evidence="7">
    <location>
        <begin position="40"/>
        <end position="63"/>
    </location>
</feature>
<dbReference type="FunFam" id="2.30.30.770:FF:000001">
    <property type="entry name" value="60S ribosomal protein L27"/>
    <property type="match status" value="1"/>
</dbReference>
<evidence type="ECO:0000256" key="2">
    <source>
        <dbReference type="ARBA" id="ARBA00022980"/>
    </source>
</evidence>
<name>A0A146MBV0_LYGHE</name>
<dbReference type="CDD" id="cd06090">
    <property type="entry name" value="KOW_RPL27"/>
    <property type="match status" value="1"/>
</dbReference>
<dbReference type="InterPro" id="IPR001141">
    <property type="entry name" value="Ribosomal_eL27"/>
</dbReference>
<dbReference type="EMBL" id="GDHC01001371">
    <property type="protein sequence ID" value="JAQ17258.1"/>
    <property type="molecule type" value="Transcribed_RNA"/>
</dbReference>
<evidence type="ECO:0000256" key="1">
    <source>
        <dbReference type="ARBA" id="ARBA00009124"/>
    </source>
</evidence>
<reference evidence="8" key="1">
    <citation type="journal article" date="2016" name="Gigascience">
        <title>De novo construction of an expanded transcriptome assembly for the western tarnished plant bug, Lygus hesperus.</title>
        <authorList>
            <person name="Tassone E.E."/>
            <person name="Geib S.M."/>
            <person name="Hall B."/>
            <person name="Fabrick J.A."/>
            <person name="Brent C.S."/>
            <person name="Hull J.J."/>
        </authorList>
    </citation>
    <scope>NUCLEOTIDE SEQUENCE</scope>
</reference>
<dbReference type="InterPro" id="IPR008991">
    <property type="entry name" value="Translation_prot_SH3-like_sf"/>
</dbReference>
<keyword evidence="2 8" id="KW-0689">Ribosomal protein</keyword>
<sequence length="167" mass="19348">SLWGAIGILNCGVLFVSALIGEIAAKMQVRKMGKIMKASKVVLVLNGRYAGRKAVVVKTFDEGTAEKQYGHALIAGIDRYPRKVHKRMSKTKFNKRSKIKPFLKVINYNHLMPTRYNAPEVLPEVKVGPKDLKDPMKKKKYRFQFRVKFEERYKSGKNQWLFEKLRF</sequence>
<dbReference type="Gene3D" id="2.30.30.770">
    <property type="match status" value="1"/>
</dbReference>
<dbReference type="Pfam" id="PF00467">
    <property type="entry name" value="KOW"/>
    <property type="match status" value="1"/>
</dbReference>
<keyword evidence="6" id="KW-0812">Transmembrane</keyword>
<proteinExistence type="inferred from homology"/>
<accession>A0A146MBV0</accession>
<dbReference type="InterPro" id="IPR038655">
    <property type="entry name" value="Ribosomal_eL27_sf"/>
</dbReference>
<evidence type="ECO:0000256" key="3">
    <source>
        <dbReference type="ARBA" id="ARBA00023274"/>
    </source>
</evidence>
<dbReference type="GO" id="GO:0003735">
    <property type="term" value="F:structural constituent of ribosome"/>
    <property type="evidence" value="ECO:0007669"/>
    <property type="project" value="InterPro"/>
</dbReference>
<keyword evidence="6" id="KW-1133">Transmembrane helix</keyword>
<dbReference type="InterPro" id="IPR041991">
    <property type="entry name" value="Ribosomal_eL27_KOW"/>
</dbReference>
<evidence type="ECO:0000259" key="7">
    <source>
        <dbReference type="Pfam" id="PF00467"/>
    </source>
</evidence>
<dbReference type="SUPFAM" id="SSF50104">
    <property type="entry name" value="Translation proteins SH3-like domain"/>
    <property type="match status" value="1"/>
</dbReference>
<keyword evidence="6" id="KW-0472">Membrane</keyword>
<evidence type="ECO:0000256" key="6">
    <source>
        <dbReference type="SAM" id="Phobius"/>
    </source>
</evidence>
<dbReference type="PANTHER" id="PTHR10497">
    <property type="entry name" value="60S RIBOSOMAL PROTEIN L27"/>
    <property type="match status" value="1"/>
</dbReference>
<dbReference type="InterPro" id="IPR005824">
    <property type="entry name" value="KOW"/>
</dbReference>
<feature type="transmembrane region" description="Helical" evidence="6">
    <location>
        <begin position="6"/>
        <end position="25"/>
    </location>
</feature>
<dbReference type="GO" id="GO:1990904">
    <property type="term" value="C:ribonucleoprotein complex"/>
    <property type="evidence" value="ECO:0007669"/>
    <property type="project" value="UniProtKB-KW"/>
</dbReference>
<evidence type="ECO:0000313" key="8">
    <source>
        <dbReference type="EMBL" id="JAQ17258.1"/>
    </source>
</evidence>
<protein>
    <recommendedName>
        <fullName evidence="4">Large ribosomal subunit protein eL27</fullName>
    </recommendedName>
    <alternativeName>
        <fullName evidence="5">60S ribosomal protein L27</fullName>
    </alternativeName>
</protein>
<organism evidence="8">
    <name type="scientific">Lygus hesperus</name>
    <name type="common">Western plant bug</name>
    <dbReference type="NCBI Taxonomy" id="30085"/>
    <lineage>
        <taxon>Eukaryota</taxon>
        <taxon>Metazoa</taxon>
        <taxon>Ecdysozoa</taxon>
        <taxon>Arthropoda</taxon>
        <taxon>Hexapoda</taxon>
        <taxon>Insecta</taxon>
        <taxon>Pterygota</taxon>
        <taxon>Neoptera</taxon>
        <taxon>Paraneoptera</taxon>
        <taxon>Hemiptera</taxon>
        <taxon>Heteroptera</taxon>
        <taxon>Panheteroptera</taxon>
        <taxon>Cimicomorpha</taxon>
        <taxon>Miridae</taxon>
        <taxon>Mirini</taxon>
        <taxon>Lygus</taxon>
    </lineage>
</organism>
<comment type="similarity">
    <text evidence="1">Belongs to the eukaryotic ribosomal protein eL27 family.</text>
</comment>